<dbReference type="PROSITE" id="PS51819">
    <property type="entry name" value="VOC"/>
    <property type="match status" value="2"/>
</dbReference>
<dbReference type="Proteomes" id="UP000450917">
    <property type="component" value="Unassembled WGS sequence"/>
</dbReference>
<dbReference type="EMBL" id="WNZX01000001">
    <property type="protein sequence ID" value="MUG69244.1"/>
    <property type="molecule type" value="Genomic_DNA"/>
</dbReference>
<dbReference type="CDD" id="cd08347">
    <property type="entry name" value="PcpA_C_like"/>
    <property type="match status" value="1"/>
</dbReference>
<dbReference type="PANTHER" id="PTHR36110:SF4">
    <property type="entry name" value="RING-CLEAVING DIOXYGENASE MHQA-RELATED"/>
    <property type="match status" value="1"/>
</dbReference>
<evidence type="ECO:0000313" key="2">
    <source>
        <dbReference type="EMBL" id="MUG69244.1"/>
    </source>
</evidence>
<dbReference type="GO" id="GO:0051213">
    <property type="term" value="F:dioxygenase activity"/>
    <property type="evidence" value="ECO:0007669"/>
    <property type="project" value="UniProtKB-KW"/>
</dbReference>
<dbReference type="Gene3D" id="3.10.180.10">
    <property type="entry name" value="2,3-Dihydroxybiphenyl 1,2-Dioxygenase, domain 1"/>
    <property type="match status" value="2"/>
</dbReference>
<proteinExistence type="predicted"/>
<sequence length="320" mass="35698">MTNFITGIHHVTAGVAGAQEDVDFFTQIVGQRMVKQTILFDGADSIYHLYYANRNAEIGTVMTTFPYKQAGVLARRGSGQVKITSYTAPESSLEFWQKHFDKHGVKHGAIETRFGQKRVHFVHPSGLEFEIVGDDNDKRDGWITDEISESEAVRGFHSVTMSVREVPEQERFLTEGLGFKKTGEEGPYHRFEIGEGGAKNTVFLLHEPDVPQGSWILGQGTVHHVAFAVQNDEEATKLKLHLEGLGYTDASEVKDRNYFHSVYVRSPGGILCEIATSDIGFATDEPLDGLGRSLLLPPWFEHRRQEVLATLEPITNPQAV</sequence>
<comment type="caution">
    <text evidence="2">The sequence shown here is derived from an EMBL/GenBank/DDBJ whole genome shotgun (WGS) entry which is preliminary data.</text>
</comment>
<keyword evidence="3" id="KW-1185">Reference proteome</keyword>
<evidence type="ECO:0000313" key="3">
    <source>
        <dbReference type="Proteomes" id="UP000450917"/>
    </source>
</evidence>
<name>A0A7X2Z6K0_9BACL</name>
<keyword evidence="2" id="KW-0223">Dioxygenase</keyword>
<dbReference type="PANTHER" id="PTHR36110">
    <property type="entry name" value="RING-CLEAVING DIOXYGENASE MHQE-RELATED"/>
    <property type="match status" value="1"/>
</dbReference>
<dbReference type="InterPro" id="IPR004360">
    <property type="entry name" value="Glyas_Fos-R_dOase_dom"/>
</dbReference>
<organism evidence="2 3">
    <name type="scientific">Paenibacillus validus</name>
    <dbReference type="NCBI Taxonomy" id="44253"/>
    <lineage>
        <taxon>Bacteria</taxon>
        <taxon>Bacillati</taxon>
        <taxon>Bacillota</taxon>
        <taxon>Bacilli</taxon>
        <taxon>Bacillales</taxon>
        <taxon>Paenibacillaceae</taxon>
        <taxon>Paenibacillus</taxon>
    </lineage>
</organism>
<dbReference type="RefSeq" id="WP_141334232.1">
    <property type="nucleotide sequence ID" value="NZ_WNZX01000001.1"/>
</dbReference>
<dbReference type="InterPro" id="IPR037523">
    <property type="entry name" value="VOC_core"/>
</dbReference>
<keyword evidence="2" id="KW-0560">Oxidoreductase</keyword>
<protein>
    <submittedName>
        <fullName evidence="2">Ring-cleaving dioxygenase</fullName>
    </submittedName>
</protein>
<feature type="domain" description="VOC" evidence="1">
    <location>
        <begin position="155"/>
        <end position="277"/>
    </location>
</feature>
<gene>
    <name evidence="2" type="ORF">GNP93_00995</name>
</gene>
<dbReference type="AlphaFoldDB" id="A0A7X2Z6K0"/>
<dbReference type="InterPro" id="IPR052537">
    <property type="entry name" value="Extradiol_RC_dioxygenase"/>
</dbReference>
<evidence type="ECO:0000259" key="1">
    <source>
        <dbReference type="PROSITE" id="PS51819"/>
    </source>
</evidence>
<dbReference type="SUPFAM" id="SSF54593">
    <property type="entry name" value="Glyoxalase/Bleomycin resistance protein/Dihydroxybiphenyl dioxygenase"/>
    <property type="match status" value="1"/>
</dbReference>
<reference evidence="2 3" key="1">
    <citation type="submission" date="2019-11" db="EMBL/GenBank/DDBJ databases">
        <title>Draft genome sequences of five Paenibacillus species of dairy origin.</title>
        <authorList>
            <person name="Olajide A.M."/>
            <person name="Chen S."/>
            <person name="Lapointe G."/>
        </authorList>
    </citation>
    <scope>NUCLEOTIDE SEQUENCE [LARGE SCALE GENOMIC DNA]</scope>
    <source>
        <strain evidence="2 3">2CS3</strain>
    </source>
</reference>
<dbReference type="InterPro" id="IPR029068">
    <property type="entry name" value="Glyas_Bleomycin-R_OHBP_Dase"/>
</dbReference>
<feature type="domain" description="VOC" evidence="1">
    <location>
        <begin position="7"/>
        <end position="134"/>
    </location>
</feature>
<dbReference type="Pfam" id="PF00903">
    <property type="entry name" value="Glyoxalase"/>
    <property type="match status" value="1"/>
</dbReference>
<accession>A0A7X2Z6K0</accession>